<dbReference type="OrthoDB" id="1187707at2"/>
<accession>A0A1X0JKU7</accession>
<dbReference type="Pfam" id="PF18879">
    <property type="entry name" value="EspA_EspE"/>
    <property type="match status" value="1"/>
</dbReference>
<keyword evidence="3" id="KW-1185">Reference proteome</keyword>
<dbReference type="RefSeq" id="WP_083127666.1">
    <property type="nucleotide sequence ID" value="NZ_MVIM01000013.1"/>
</dbReference>
<reference evidence="2 3" key="1">
    <citation type="submission" date="2017-02" db="EMBL/GenBank/DDBJ databases">
        <title>The new phylogeny of genus Mycobacterium.</title>
        <authorList>
            <person name="Tortoli E."/>
            <person name="Trovato A."/>
            <person name="Cirillo D.M."/>
        </authorList>
    </citation>
    <scope>NUCLEOTIDE SEQUENCE [LARGE SCALE GENOMIC DNA]</scope>
    <source>
        <strain evidence="2 3">DSM 44338</strain>
    </source>
</reference>
<proteinExistence type="predicted"/>
<dbReference type="InterPro" id="IPR043796">
    <property type="entry name" value="ESX-1_EspA/EspE-like"/>
</dbReference>
<sequence length="393" mass="43081">MTVIDAFLSTWSRARQTFGDGTPTSGTQVDDSRTLLTLESSLESAVPGTQWSGSAAADYAAANSQQRQALHLFAELDQRLAFQIDQSAEVVVAGRRDLSELRNWFVDAAAAVPAGPTGQRMQLAIAHRGLEQLREIVEQSRAESQSIADILRGLSDEYRALDNQQLGGTPSAENLSTFHGVDFKSDIPDEPFVPTPPVDPANPFIGDHRFGHWEPVIAPPYTGSTPPPLTRQYRAFPEGTPLKIGGTTGWYTPGRNWAADAPYAQFQEQYRFRIVGVEATTYTRMVHENGREQQERWVQHIYEYQRNTQMTLSGDVSVKGRDGDIGGLTLPPRIDHEWKPIGPNEIATLSAKNAGITYYLPDGCGGQFTYQGGVPLGGMSGLPPAPPTMTRPR</sequence>
<evidence type="ECO:0000259" key="1">
    <source>
        <dbReference type="Pfam" id="PF18879"/>
    </source>
</evidence>
<feature type="domain" description="ESX-1 secretion-associated protein EspA/EspE-like" evidence="1">
    <location>
        <begin position="18"/>
        <end position="99"/>
    </location>
</feature>
<evidence type="ECO:0000313" key="2">
    <source>
        <dbReference type="EMBL" id="ORB62897.1"/>
    </source>
</evidence>
<protein>
    <recommendedName>
        <fullName evidence="1">ESX-1 secretion-associated protein EspA/EspE-like domain-containing protein</fullName>
    </recommendedName>
</protein>
<dbReference type="AlphaFoldDB" id="A0A1X0JKU7"/>
<gene>
    <name evidence="2" type="ORF">BST47_21390</name>
</gene>
<dbReference type="EMBL" id="MVIM01000013">
    <property type="protein sequence ID" value="ORB62897.1"/>
    <property type="molecule type" value="Genomic_DNA"/>
</dbReference>
<evidence type="ECO:0000313" key="3">
    <source>
        <dbReference type="Proteomes" id="UP000192411"/>
    </source>
</evidence>
<comment type="caution">
    <text evidence="2">The sequence shown here is derived from an EMBL/GenBank/DDBJ whole genome shotgun (WGS) entry which is preliminary data.</text>
</comment>
<organism evidence="2 3">
    <name type="scientific">Mycolicibacterium tusciae</name>
    <dbReference type="NCBI Taxonomy" id="75922"/>
    <lineage>
        <taxon>Bacteria</taxon>
        <taxon>Bacillati</taxon>
        <taxon>Actinomycetota</taxon>
        <taxon>Actinomycetes</taxon>
        <taxon>Mycobacteriales</taxon>
        <taxon>Mycobacteriaceae</taxon>
        <taxon>Mycolicibacterium</taxon>
    </lineage>
</organism>
<dbReference type="STRING" id="75922.BST47_21390"/>
<name>A0A1X0JKU7_9MYCO</name>
<dbReference type="Proteomes" id="UP000192411">
    <property type="component" value="Unassembled WGS sequence"/>
</dbReference>